<dbReference type="PANTHER" id="PTHR43283">
    <property type="entry name" value="BETA-LACTAMASE-RELATED"/>
    <property type="match status" value="1"/>
</dbReference>
<dbReference type="Gene3D" id="3.40.710.10">
    <property type="entry name" value="DD-peptidase/beta-lactamase superfamily"/>
    <property type="match status" value="1"/>
</dbReference>
<dbReference type="InterPro" id="IPR050789">
    <property type="entry name" value="Diverse_Enzym_Activities"/>
</dbReference>
<dbReference type="RefSeq" id="WP_170134150.1">
    <property type="nucleotide sequence ID" value="NZ_PYGA01000003.1"/>
</dbReference>
<keyword evidence="3" id="KW-1185">Reference proteome</keyword>
<dbReference type="InterPro" id="IPR012338">
    <property type="entry name" value="Beta-lactam/transpept-like"/>
</dbReference>
<name>A0A2P8DQ03_9ACTN</name>
<reference evidence="2 3" key="1">
    <citation type="submission" date="2018-03" db="EMBL/GenBank/DDBJ databases">
        <title>Genomic Encyclopedia of Archaeal and Bacterial Type Strains, Phase II (KMG-II): from individual species to whole genera.</title>
        <authorList>
            <person name="Goeker M."/>
        </authorList>
    </citation>
    <scope>NUCLEOTIDE SEQUENCE [LARGE SCALE GENOMIC DNA]</scope>
    <source>
        <strain evidence="2 3">DSM 45312</strain>
    </source>
</reference>
<gene>
    <name evidence="2" type="ORF">CLV63_10328</name>
</gene>
<dbReference type="SUPFAM" id="SSF56601">
    <property type="entry name" value="beta-lactamase/transpeptidase-like"/>
    <property type="match status" value="1"/>
</dbReference>
<dbReference type="Pfam" id="PF00144">
    <property type="entry name" value="Beta-lactamase"/>
    <property type="match status" value="1"/>
</dbReference>
<feature type="domain" description="Beta-lactamase-related" evidence="1">
    <location>
        <begin position="47"/>
        <end position="344"/>
    </location>
</feature>
<organism evidence="2 3">
    <name type="scientific">Murinocardiopsis flavida</name>
    <dbReference type="NCBI Taxonomy" id="645275"/>
    <lineage>
        <taxon>Bacteria</taxon>
        <taxon>Bacillati</taxon>
        <taxon>Actinomycetota</taxon>
        <taxon>Actinomycetes</taxon>
        <taxon>Streptosporangiales</taxon>
        <taxon>Nocardiopsidaceae</taxon>
        <taxon>Murinocardiopsis</taxon>
    </lineage>
</organism>
<proteinExistence type="predicted"/>
<evidence type="ECO:0000313" key="3">
    <source>
        <dbReference type="Proteomes" id="UP000240542"/>
    </source>
</evidence>
<accession>A0A2P8DQ03</accession>
<evidence type="ECO:0000313" key="2">
    <source>
        <dbReference type="EMBL" id="PSK99307.1"/>
    </source>
</evidence>
<dbReference type="AlphaFoldDB" id="A0A2P8DQ03"/>
<protein>
    <submittedName>
        <fullName evidence="2">CubicO group peptidase (Beta-lactamase class C family)</fullName>
    </submittedName>
</protein>
<dbReference type="Proteomes" id="UP000240542">
    <property type="component" value="Unassembled WGS sequence"/>
</dbReference>
<dbReference type="EMBL" id="PYGA01000003">
    <property type="protein sequence ID" value="PSK99307.1"/>
    <property type="molecule type" value="Genomic_DNA"/>
</dbReference>
<comment type="caution">
    <text evidence="2">The sequence shown here is derived from an EMBL/GenBank/DDBJ whole genome shotgun (WGS) entry which is preliminary data.</text>
</comment>
<dbReference type="InterPro" id="IPR001466">
    <property type="entry name" value="Beta-lactam-related"/>
</dbReference>
<evidence type="ECO:0000259" key="1">
    <source>
        <dbReference type="Pfam" id="PF00144"/>
    </source>
</evidence>
<sequence length="370" mass="39868">MANHHDPTRPSVMAAALVATALLTGCASSGPETIEAFVAEVVPDGSSGSLVAAVDDQIVYCRGWGSADRKTNTDATCDTVYDVMSMTKQFTAAAVLKLQMQGKLDVGDPIAAHLDDVPSDKSDLTLQHLLTHTSGLVDSLGDDDEPVSRTDLVDAALSSRLLSPPGAEYRYSNVGYSLLAAIVEHASGTGYEEYLAANVFAPAGMHRTGYVRPDWSDRNVAVEYDADGTPQGRPFEHSWAADGPYWNLLGNGGMLSTARDLALWHSALRGDRILDEDSKQQLFEPRVKEEPGGDTHYAYGWVVRDGAGGPELWHNGANGRSYGEVARSADGEVLVFWVVNQSRSENPGWDFEELGPELTEGVIERLRGTE</sequence>